<dbReference type="Gene3D" id="1.10.10.60">
    <property type="entry name" value="Homeodomain-like"/>
    <property type="match status" value="2"/>
</dbReference>
<dbReference type="RefSeq" id="WP_139195647.1">
    <property type="nucleotide sequence ID" value="NZ_FOAB01000004.1"/>
</dbReference>
<feature type="transmembrane region" description="Helical" evidence="4">
    <location>
        <begin position="198"/>
        <end position="219"/>
    </location>
</feature>
<dbReference type="GO" id="GO:0043565">
    <property type="term" value="F:sequence-specific DNA binding"/>
    <property type="evidence" value="ECO:0007669"/>
    <property type="project" value="InterPro"/>
</dbReference>
<keyword evidence="1" id="KW-0805">Transcription regulation</keyword>
<organism evidence="6 7">
    <name type="scientific">Aquimarina amphilecti</name>
    <dbReference type="NCBI Taxonomy" id="1038014"/>
    <lineage>
        <taxon>Bacteria</taxon>
        <taxon>Pseudomonadati</taxon>
        <taxon>Bacteroidota</taxon>
        <taxon>Flavobacteriia</taxon>
        <taxon>Flavobacteriales</taxon>
        <taxon>Flavobacteriaceae</taxon>
        <taxon>Aquimarina</taxon>
    </lineage>
</organism>
<dbReference type="EMBL" id="FOAB01000004">
    <property type="protein sequence ID" value="SEL44089.1"/>
    <property type="molecule type" value="Genomic_DNA"/>
</dbReference>
<name>A0A1H7Q8G7_AQUAM</name>
<feature type="transmembrane region" description="Helical" evidence="4">
    <location>
        <begin position="99"/>
        <end position="117"/>
    </location>
</feature>
<gene>
    <name evidence="6" type="ORF">SAMN04487910_2463</name>
</gene>
<keyword evidence="4" id="KW-0472">Membrane</keyword>
<dbReference type="SMART" id="SM00342">
    <property type="entry name" value="HTH_ARAC"/>
    <property type="match status" value="1"/>
</dbReference>
<feature type="transmembrane region" description="Helical" evidence="4">
    <location>
        <begin position="12"/>
        <end position="29"/>
    </location>
</feature>
<evidence type="ECO:0000259" key="5">
    <source>
        <dbReference type="PROSITE" id="PS01124"/>
    </source>
</evidence>
<keyword evidence="2" id="KW-0238">DNA-binding</keyword>
<dbReference type="InterPro" id="IPR009057">
    <property type="entry name" value="Homeodomain-like_sf"/>
</dbReference>
<dbReference type="InterPro" id="IPR018060">
    <property type="entry name" value="HTH_AraC"/>
</dbReference>
<protein>
    <submittedName>
        <fullName evidence="6">Transcriptional regulator, AraC family</fullName>
    </submittedName>
</protein>
<dbReference type="OrthoDB" id="5492415at2"/>
<dbReference type="Pfam" id="PF12833">
    <property type="entry name" value="HTH_18"/>
    <property type="match status" value="1"/>
</dbReference>
<dbReference type="InterPro" id="IPR020449">
    <property type="entry name" value="Tscrpt_reg_AraC-type_HTH"/>
</dbReference>
<accession>A0A1H7Q8G7</accession>
<feature type="transmembrane region" description="Helical" evidence="4">
    <location>
        <begin position="165"/>
        <end position="186"/>
    </location>
</feature>
<evidence type="ECO:0000256" key="1">
    <source>
        <dbReference type="ARBA" id="ARBA00023015"/>
    </source>
</evidence>
<dbReference type="Proteomes" id="UP000198521">
    <property type="component" value="Unassembled WGS sequence"/>
</dbReference>
<keyword evidence="3" id="KW-0804">Transcription</keyword>
<dbReference type="PANTHER" id="PTHR43280:SF29">
    <property type="entry name" value="ARAC-FAMILY TRANSCRIPTIONAL REGULATOR"/>
    <property type="match status" value="1"/>
</dbReference>
<evidence type="ECO:0000313" key="6">
    <source>
        <dbReference type="EMBL" id="SEL44089.1"/>
    </source>
</evidence>
<evidence type="ECO:0000256" key="3">
    <source>
        <dbReference type="ARBA" id="ARBA00023163"/>
    </source>
</evidence>
<dbReference type="GO" id="GO:0003700">
    <property type="term" value="F:DNA-binding transcription factor activity"/>
    <property type="evidence" value="ECO:0007669"/>
    <property type="project" value="InterPro"/>
</dbReference>
<feature type="transmembrane region" description="Helical" evidence="4">
    <location>
        <begin position="123"/>
        <end position="144"/>
    </location>
</feature>
<sequence length="358" mass="41659">MENKIELIESIGKIVVFLMLLLSIFLFTVKTKNKLSNRLFGIYLLVIAFDLTGLFSNKILEYPNLNILKVSSSLSQLPLFYLYVLSACYTNFRIKKKHSIHASLFILFLLLFKITGFSDQSLMIFEIIGELQFIGYIIIVFIVLKKYKTVYLENYSSTNYVVYKWLFNITAFSCFAHSFVILRWYLSNSTFQGYIVNINVLISIMVLIITIYFVLSALYRPELFTGINMNLKPLTSNSLSELSEKTTPIEDEHLKRLHSFMESDKPYLDFELTLQKLAVQIDISEKNLSLLINRHLNKHFFDFINAYRIEEAKKLLKDTSLNIQQIMYQVGFNSKSSFNTAFKKHTSNTPSSYRKSTT</sequence>
<dbReference type="PANTHER" id="PTHR43280">
    <property type="entry name" value="ARAC-FAMILY TRANSCRIPTIONAL REGULATOR"/>
    <property type="match status" value="1"/>
</dbReference>
<evidence type="ECO:0000313" key="7">
    <source>
        <dbReference type="Proteomes" id="UP000198521"/>
    </source>
</evidence>
<keyword evidence="4" id="KW-1133">Transmembrane helix</keyword>
<keyword evidence="4" id="KW-0812">Transmembrane</keyword>
<dbReference type="STRING" id="1038014.SAMN04487910_2463"/>
<proteinExistence type="predicted"/>
<keyword evidence="7" id="KW-1185">Reference proteome</keyword>
<evidence type="ECO:0000256" key="2">
    <source>
        <dbReference type="ARBA" id="ARBA00023125"/>
    </source>
</evidence>
<dbReference type="SUPFAM" id="SSF46689">
    <property type="entry name" value="Homeodomain-like"/>
    <property type="match status" value="1"/>
</dbReference>
<feature type="transmembrane region" description="Helical" evidence="4">
    <location>
        <begin position="41"/>
        <end position="60"/>
    </location>
</feature>
<evidence type="ECO:0000256" key="4">
    <source>
        <dbReference type="SAM" id="Phobius"/>
    </source>
</evidence>
<dbReference type="AlphaFoldDB" id="A0A1H7Q8G7"/>
<dbReference type="PROSITE" id="PS01124">
    <property type="entry name" value="HTH_ARAC_FAMILY_2"/>
    <property type="match status" value="1"/>
</dbReference>
<reference evidence="6 7" key="1">
    <citation type="submission" date="2016-10" db="EMBL/GenBank/DDBJ databases">
        <authorList>
            <person name="de Groot N.N."/>
        </authorList>
    </citation>
    <scope>NUCLEOTIDE SEQUENCE [LARGE SCALE GENOMIC DNA]</scope>
    <source>
        <strain evidence="6 7">DSM 25232</strain>
    </source>
</reference>
<dbReference type="PRINTS" id="PR00032">
    <property type="entry name" value="HTHARAC"/>
</dbReference>
<feature type="domain" description="HTH araC/xylS-type" evidence="5">
    <location>
        <begin position="255"/>
        <end position="356"/>
    </location>
</feature>